<dbReference type="AlphaFoldDB" id="A0A9D3VC23"/>
<gene>
    <name evidence="1" type="ORF">J1N35_027709</name>
</gene>
<sequence>MGPSIKSEANFFVAPNDTGKKMAIWKDEDSCKVYLVGDVLTNGASFSKQPSVYNANHGGDGRFDKHRLRRDLRLMPGAAARREG</sequence>
<evidence type="ECO:0000313" key="2">
    <source>
        <dbReference type="Proteomes" id="UP000828251"/>
    </source>
</evidence>
<proteinExistence type="predicted"/>
<protein>
    <submittedName>
        <fullName evidence="1">Uncharacterized protein</fullName>
    </submittedName>
</protein>
<comment type="caution">
    <text evidence="1">The sequence shown here is derived from an EMBL/GenBank/DDBJ whole genome shotgun (WGS) entry which is preliminary data.</text>
</comment>
<reference evidence="1 2" key="1">
    <citation type="journal article" date="2021" name="Plant Biotechnol. J.">
        <title>Multi-omics assisted identification of the key and species-specific regulatory components of drought-tolerant mechanisms in Gossypium stocksii.</title>
        <authorList>
            <person name="Yu D."/>
            <person name="Ke L."/>
            <person name="Zhang D."/>
            <person name="Wu Y."/>
            <person name="Sun Y."/>
            <person name="Mei J."/>
            <person name="Sun J."/>
            <person name="Sun Y."/>
        </authorList>
    </citation>
    <scope>NUCLEOTIDE SEQUENCE [LARGE SCALE GENOMIC DNA]</scope>
    <source>
        <strain evidence="2">cv. E1</strain>
        <tissue evidence="1">Leaf</tissue>
    </source>
</reference>
<dbReference type="EMBL" id="JAIQCV010000008">
    <property type="protein sequence ID" value="KAH1075381.1"/>
    <property type="molecule type" value="Genomic_DNA"/>
</dbReference>
<dbReference type="Proteomes" id="UP000828251">
    <property type="component" value="Unassembled WGS sequence"/>
</dbReference>
<dbReference type="OrthoDB" id="1637350at2759"/>
<organism evidence="1 2">
    <name type="scientific">Gossypium stocksii</name>
    <dbReference type="NCBI Taxonomy" id="47602"/>
    <lineage>
        <taxon>Eukaryota</taxon>
        <taxon>Viridiplantae</taxon>
        <taxon>Streptophyta</taxon>
        <taxon>Embryophyta</taxon>
        <taxon>Tracheophyta</taxon>
        <taxon>Spermatophyta</taxon>
        <taxon>Magnoliopsida</taxon>
        <taxon>eudicotyledons</taxon>
        <taxon>Gunneridae</taxon>
        <taxon>Pentapetalae</taxon>
        <taxon>rosids</taxon>
        <taxon>malvids</taxon>
        <taxon>Malvales</taxon>
        <taxon>Malvaceae</taxon>
        <taxon>Malvoideae</taxon>
        <taxon>Gossypium</taxon>
    </lineage>
</organism>
<accession>A0A9D3VC23</accession>
<evidence type="ECO:0000313" key="1">
    <source>
        <dbReference type="EMBL" id="KAH1075381.1"/>
    </source>
</evidence>
<keyword evidence="2" id="KW-1185">Reference proteome</keyword>
<name>A0A9D3VC23_9ROSI</name>